<name>A0A917BJ01_9ACTN</name>
<dbReference type="Proteomes" id="UP000649179">
    <property type="component" value="Unassembled WGS sequence"/>
</dbReference>
<comment type="caution">
    <text evidence="1">The sequence shown here is derived from an EMBL/GenBank/DDBJ whole genome shotgun (WGS) entry which is preliminary data.</text>
</comment>
<dbReference type="EMBL" id="BMKQ01000001">
    <property type="protein sequence ID" value="GGF47646.1"/>
    <property type="molecule type" value="Genomic_DNA"/>
</dbReference>
<organism evidence="1 2">
    <name type="scientific">Marmoricola endophyticus</name>
    <dbReference type="NCBI Taxonomy" id="2040280"/>
    <lineage>
        <taxon>Bacteria</taxon>
        <taxon>Bacillati</taxon>
        <taxon>Actinomycetota</taxon>
        <taxon>Actinomycetes</taxon>
        <taxon>Propionibacteriales</taxon>
        <taxon>Nocardioidaceae</taxon>
        <taxon>Marmoricola</taxon>
    </lineage>
</organism>
<gene>
    <name evidence="1" type="ORF">GCM10011519_22120</name>
</gene>
<evidence type="ECO:0000313" key="2">
    <source>
        <dbReference type="Proteomes" id="UP000649179"/>
    </source>
</evidence>
<proteinExistence type="predicted"/>
<evidence type="ECO:0000313" key="1">
    <source>
        <dbReference type="EMBL" id="GGF47646.1"/>
    </source>
</evidence>
<dbReference type="Pfam" id="PF14085">
    <property type="entry name" value="DUF4265"/>
    <property type="match status" value="1"/>
</dbReference>
<reference evidence="1" key="2">
    <citation type="submission" date="2020-09" db="EMBL/GenBank/DDBJ databases">
        <authorList>
            <person name="Sun Q."/>
            <person name="Zhou Y."/>
        </authorList>
    </citation>
    <scope>NUCLEOTIDE SEQUENCE</scope>
    <source>
        <strain evidence="1">CGMCC 1.16067</strain>
    </source>
</reference>
<protein>
    <recommendedName>
        <fullName evidence="3">DUF4265 domain-containing protein</fullName>
    </recommendedName>
</protein>
<sequence length="192" mass="20921">MGVVILGLLSRQARMSSGQIVSAGDTPSPMPHHDLVEDMVRVRFGMEQDDSGWPPVTSEGLWAWPVGPSQFKLDNTPWFVRGVAADDIVEAEQDDEGVWWCTRVLEAGGRVVVRVIPRLEGPLKGDRQAVLDAFAPLGVEGEGIAEPVSIVALDISPATAADPVKRLLERGHEDGWWHYEEGCVTDDWLASG</sequence>
<keyword evidence="2" id="KW-1185">Reference proteome</keyword>
<dbReference type="RefSeq" id="WP_188779816.1">
    <property type="nucleotide sequence ID" value="NZ_BMKQ01000001.1"/>
</dbReference>
<accession>A0A917BJ01</accession>
<dbReference type="InterPro" id="IPR025361">
    <property type="entry name" value="DUF4265"/>
</dbReference>
<evidence type="ECO:0008006" key="3">
    <source>
        <dbReference type="Google" id="ProtNLM"/>
    </source>
</evidence>
<dbReference type="AlphaFoldDB" id="A0A917BJ01"/>
<reference evidence="1" key="1">
    <citation type="journal article" date="2014" name="Int. J. Syst. Evol. Microbiol.">
        <title>Complete genome sequence of Corynebacterium casei LMG S-19264T (=DSM 44701T), isolated from a smear-ripened cheese.</title>
        <authorList>
            <consortium name="US DOE Joint Genome Institute (JGI-PGF)"/>
            <person name="Walter F."/>
            <person name="Albersmeier A."/>
            <person name="Kalinowski J."/>
            <person name="Ruckert C."/>
        </authorList>
    </citation>
    <scope>NUCLEOTIDE SEQUENCE</scope>
    <source>
        <strain evidence="1">CGMCC 1.16067</strain>
    </source>
</reference>